<gene>
    <name evidence="1" type="ORF">JG688_00007011</name>
</gene>
<dbReference type="EMBL" id="JAENGY010000322">
    <property type="protein sequence ID" value="KAG6965875.1"/>
    <property type="molecule type" value="Genomic_DNA"/>
</dbReference>
<organism evidence="1 2">
    <name type="scientific">Phytophthora aleatoria</name>
    <dbReference type="NCBI Taxonomy" id="2496075"/>
    <lineage>
        <taxon>Eukaryota</taxon>
        <taxon>Sar</taxon>
        <taxon>Stramenopiles</taxon>
        <taxon>Oomycota</taxon>
        <taxon>Peronosporomycetes</taxon>
        <taxon>Peronosporales</taxon>
        <taxon>Peronosporaceae</taxon>
        <taxon>Phytophthora</taxon>
    </lineage>
</organism>
<accession>A0A8J5J6K7</accession>
<name>A0A8J5J6K7_9STRA</name>
<comment type="caution">
    <text evidence="1">The sequence shown here is derived from an EMBL/GenBank/DDBJ whole genome shotgun (WGS) entry which is preliminary data.</text>
</comment>
<reference evidence="1" key="1">
    <citation type="submission" date="2021-01" db="EMBL/GenBank/DDBJ databases">
        <title>Phytophthora aleatoria, a newly-described species from Pinus radiata is distinct from Phytophthora cactorum isolates based on comparative genomics.</title>
        <authorList>
            <person name="Mcdougal R."/>
            <person name="Panda P."/>
            <person name="Williams N."/>
            <person name="Studholme D.J."/>
        </authorList>
    </citation>
    <scope>NUCLEOTIDE SEQUENCE</scope>
    <source>
        <strain evidence="1">NZFS 4037</strain>
    </source>
</reference>
<sequence>MKPLWTGKTRWSQYRRSLKERIARKRRVKGMEGSKRVQEKWENQHGCIAQAVKQCSWKTLHTLAGVPGYQAQNLQDSGGTD</sequence>
<keyword evidence="2" id="KW-1185">Reference proteome</keyword>
<evidence type="ECO:0000313" key="1">
    <source>
        <dbReference type="EMBL" id="KAG6965875.1"/>
    </source>
</evidence>
<dbReference type="AlphaFoldDB" id="A0A8J5J6K7"/>
<evidence type="ECO:0000313" key="2">
    <source>
        <dbReference type="Proteomes" id="UP000709295"/>
    </source>
</evidence>
<protein>
    <submittedName>
        <fullName evidence="1">Uncharacterized protein</fullName>
    </submittedName>
</protein>
<proteinExistence type="predicted"/>
<dbReference type="Proteomes" id="UP000709295">
    <property type="component" value="Unassembled WGS sequence"/>
</dbReference>